<feature type="transmembrane region" description="Helical" evidence="10">
    <location>
        <begin position="352"/>
        <end position="377"/>
    </location>
</feature>
<dbReference type="InterPro" id="IPR051014">
    <property type="entry name" value="Cation_Transport_ATPase_IB"/>
</dbReference>
<dbReference type="SFLD" id="SFLDF00027">
    <property type="entry name" value="p-type_atpase"/>
    <property type="match status" value="1"/>
</dbReference>
<dbReference type="PROSITE" id="PS00154">
    <property type="entry name" value="ATPASE_E1_E2"/>
    <property type="match status" value="1"/>
</dbReference>
<keyword evidence="13" id="KW-1185">Reference proteome</keyword>
<dbReference type="GO" id="GO:0016887">
    <property type="term" value="F:ATP hydrolysis activity"/>
    <property type="evidence" value="ECO:0007669"/>
    <property type="project" value="InterPro"/>
</dbReference>
<evidence type="ECO:0000256" key="9">
    <source>
        <dbReference type="ARBA" id="ARBA00023136"/>
    </source>
</evidence>
<dbReference type="STRING" id="348780.NP_0258A"/>
<evidence type="ECO:0000256" key="5">
    <source>
        <dbReference type="ARBA" id="ARBA00022741"/>
    </source>
</evidence>
<dbReference type="EC" id="3.6.3.-" evidence="12"/>
<reference evidence="12 13" key="1">
    <citation type="journal article" date="2005" name="Genome Res.">
        <title>Living with two extremes: conclusions from the genome sequence of Natronomonas pharaonis.</title>
        <authorList>
            <person name="Falb M."/>
            <person name="Pfeiffer F."/>
            <person name="Palm P."/>
            <person name="Rodewald K."/>
            <person name="Hickmann V."/>
            <person name="Tittor J."/>
            <person name="Oesterhelt D."/>
        </authorList>
    </citation>
    <scope>NUCLEOTIDE SEQUENCE [LARGE SCALE GENOMIC DNA]</scope>
    <source>
        <strain evidence="13">ATCC 35678 / DSM 2160 / CIP 103997 / JCM 8858 / NBRC 14720 / NCIMB 2260 / Gabara</strain>
    </source>
</reference>
<dbReference type="GO" id="GO:0016020">
    <property type="term" value="C:membrane"/>
    <property type="evidence" value="ECO:0007669"/>
    <property type="project" value="UniProtKB-SubCell"/>
</dbReference>
<dbReference type="NCBIfam" id="TIGR01494">
    <property type="entry name" value="ATPase_P-type"/>
    <property type="match status" value="2"/>
</dbReference>
<gene>
    <name evidence="12" type="primary">cadA</name>
    <name evidence="12" type="synonym">tpa02</name>
    <name evidence="12" type="ordered locus">NP_0258A</name>
</gene>
<dbReference type="Gene3D" id="2.70.150.10">
    <property type="entry name" value="Calcium-transporting ATPase, cytoplasmic transduction domain A"/>
    <property type="match status" value="1"/>
</dbReference>
<evidence type="ECO:0000313" key="12">
    <source>
        <dbReference type="EMBL" id="CAI48220.2"/>
    </source>
</evidence>
<dbReference type="HOGENOM" id="CLU_001771_6_4_2"/>
<evidence type="ECO:0000256" key="10">
    <source>
        <dbReference type="SAM" id="Phobius"/>
    </source>
</evidence>
<dbReference type="SUPFAM" id="SSF55008">
    <property type="entry name" value="HMA, heavy metal-associated domain"/>
    <property type="match status" value="1"/>
</dbReference>
<dbReference type="NCBIfam" id="TIGR01512">
    <property type="entry name" value="ATPase-IB2_Cd"/>
    <property type="match status" value="1"/>
</dbReference>
<dbReference type="Pfam" id="PF00702">
    <property type="entry name" value="Hydrolase"/>
    <property type="match status" value="1"/>
</dbReference>
<dbReference type="KEGG" id="nph:NP_0258A"/>
<feature type="domain" description="HMA" evidence="11">
    <location>
        <begin position="4"/>
        <end position="70"/>
    </location>
</feature>
<dbReference type="SUPFAM" id="SSF81665">
    <property type="entry name" value="Calcium ATPase, transmembrane domain M"/>
    <property type="match status" value="1"/>
</dbReference>
<dbReference type="PANTHER" id="PTHR48085:SF5">
    <property type="entry name" value="CADMIUM_ZINC-TRANSPORTING ATPASE HMA4-RELATED"/>
    <property type="match status" value="1"/>
</dbReference>
<comment type="similarity">
    <text evidence="2">Belongs to the cation transport ATPase (P-type) (TC 3.A.3) family. Type IB subfamily.</text>
</comment>
<dbReference type="Pfam" id="PF00403">
    <property type="entry name" value="HMA"/>
    <property type="match status" value="1"/>
</dbReference>
<keyword evidence="5" id="KW-0547">Nucleotide-binding</keyword>
<dbReference type="AlphaFoldDB" id="A0A1U7ETI6"/>
<dbReference type="InterPro" id="IPR023298">
    <property type="entry name" value="ATPase_P-typ_TM_dom_sf"/>
</dbReference>
<dbReference type="Gene3D" id="3.30.70.100">
    <property type="match status" value="1"/>
</dbReference>
<keyword evidence="9 10" id="KW-0472">Membrane</keyword>
<evidence type="ECO:0000256" key="1">
    <source>
        <dbReference type="ARBA" id="ARBA00004141"/>
    </source>
</evidence>
<keyword evidence="3 10" id="KW-0812">Transmembrane</keyword>
<dbReference type="GO" id="GO:0046872">
    <property type="term" value="F:metal ion binding"/>
    <property type="evidence" value="ECO:0007669"/>
    <property type="project" value="UniProtKB-KW"/>
</dbReference>
<comment type="subcellular location">
    <subcellularLocation>
        <location evidence="1">Membrane</location>
        <topology evidence="1">Multi-pass membrane protein</topology>
    </subcellularLocation>
</comment>
<dbReference type="InterPro" id="IPR059000">
    <property type="entry name" value="ATPase_P-type_domA"/>
</dbReference>
<dbReference type="SUPFAM" id="SSF81653">
    <property type="entry name" value="Calcium ATPase, transduction domain A"/>
    <property type="match status" value="1"/>
</dbReference>
<dbReference type="PROSITE" id="PS50846">
    <property type="entry name" value="HMA_2"/>
    <property type="match status" value="1"/>
</dbReference>
<evidence type="ECO:0000256" key="3">
    <source>
        <dbReference type="ARBA" id="ARBA00022692"/>
    </source>
</evidence>
<keyword evidence="6" id="KW-0067">ATP-binding</keyword>
<dbReference type="InterPro" id="IPR036163">
    <property type="entry name" value="HMA_dom_sf"/>
</dbReference>
<evidence type="ECO:0000256" key="6">
    <source>
        <dbReference type="ARBA" id="ARBA00022840"/>
    </source>
</evidence>
<evidence type="ECO:0000256" key="7">
    <source>
        <dbReference type="ARBA" id="ARBA00022967"/>
    </source>
</evidence>
<keyword evidence="7" id="KW-1278">Translocase</keyword>
<dbReference type="InterPro" id="IPR036412">
    <property type="entry name" value="HAD-like_sf"/>
</dbReference>
<feature type="transmembrane region" description="Helical" evidence="10">
    <location>
        <begin position="698"/>
        <end position="717"/>
    </location>
</feature>
<dbReference type="GO" id="GO:0019829">
    <property type="term" value="F:ATPase-coupled monoatomic cation transmembrane transporter activity"/>
    <property type="evidence" value="ECO:0007669"/>
    <property type="project" value="InterPro"/>
</dbReference>
<dbReference type="SUPFAM" id="SSF56784">
    <property type="entry name" value="HAD-like"/>
    <property type="match status" value="1"/>
</dbReference>
<evidence type="ECO:0000259" key="11">
    <source>
        <dbReference type="PROSITE" id="PS50846"/>
    </source>
</evidence>
<evidence type="ECO:0000256" key="2">
    <source>
        <dbReference type="ARBA" id="ARBA00006024"/>
    </source>
</evidence>
<dbReference type="GeneID" id="3703349"/>
<accession>A0A1U7ETI6</accession>
<dbReference type="Proteomes" id="UP000002698">
    <property type="component" value="Chromosome"/>
</dbReference>
<feature type="transmembrane region" description="Helical" evidence="10">
    <location>
        <begin position="322"/>
        <end position="340"/>
    </location>
</feature>
<dbReference type="InterPro" id="IPR018303">
    <property type="entry name" value="ATPase_P-typ_P_site"/>
</dbReference>
<dbReference type="GO" id="GO:0005524">
    <property type="term" value="F:ATP binding"/>
    <property type="evidence" value="ECO:0007669"/>
    <property type="project" value="UniProtKB-KW"/>
</dbReference>
<dbReference type="SFLD" id="SFLDG00002">
    <property type="entry name" value="C1.7:_P-type_atpase_like"/>
    <property type="match status" value="1"/>
</dbReference>
<dbReference type="CDD" id="cd00371">
    <property type="entry name" value="HMA"/>
    <property type="match status" value="1"/>
</dbReference>
<evidence type="ECO:0000256" key="8">
    <source>
        <dbReference type="ARBA" id="ARBA00022989"/>
    </source>
</evidence>
<evidence type="ECO:0000256" key="4">
    <source>
        <dbReference type="ARBA" id="ARBA00022723"/>
    </source>
</evidence>
<dbReference type="InterPro" id="IPR027256">
    <property type="entry name" value="P-typ_ATPase_IB"/>
</dbReference>
<dbReference type="SFLD" id="SFLDS00003">
    <property type="entry name" value="Haloacid_Dehalogenase"/>
    <property type="match status" value="1"/>
</dbReference>
<feature type="transmembrane region" description="Helical" evidence="10">
    <location>
        <begin position="126"/>
        <end position="144"/>
    </location>
</feature>
<dbReference type="Gene3D" id="3.40.1110.10">
    <property type="entry name" value="Calcium-transporting ATPase, cytoplasmic domain N"/>
    <property type="match status" value="1"/>
</dbReference>
<keyword evidence="12" id="KW-0378">Hydrolase</keyword>
<dbReference type="InterPro" id="IPR001757">
    <property type="entry name" value="P_typ_ATPase"/>
</dbReference>
<sequence length="742" mass="77107">MSHERVELSAPEMDCSSCAGKVESALTDAVGVERVETRPTSGVVVVEYDDSATDVPSLVATVEAAGYEVVDTEGRMTGGADVWRSRRATLTGLGAVAMALGFLSLWGPLADPTLATVGRETTLSDVAFLVSGAVAGTPIVRAGLRSARLRELDIDLLMGAAIIAAVVADHYVEAATLAVLFSTAELLEAHAMDRTRESIRELLALSPETATVKRADGDEETVPAASVGVGQTVVVRPGERIPVDGVVADGASAVDESPITGESVPVDKDDGDEVYAGSVAEGGYLEIEATAPGDETTLSRVIELVEQAESRRTEAEQFVDRFAGYYTPVVVVLAVLTFLVPPLAFGWPWDTWFVRGLTLLVIACPCAFVISTPVTVVSGLTSAARNGVLVKGGDHLERMGEVDTVAFDKTGTLTTGELSVTDIVPAAGYERQDVLTTAAAVEQYSEHPIGEAVVEYADEQDVGYPSATAFENLTGRGVRGDLDETYYVGKPGLFADLGHDLGHAHLRSDGGVSAAAGVADCDRPGCVDLRTETIAELQDEGKTVVIVGTETELVGVVAVADTVRPEAGRVIEALSDAGVRTVMLTGDNERTARAVGDTVGIEDVQAELLPEEKLDAIEDLLAAGTVAMVGDGVNDAPALARADVGIAMGAAGTDAALETADIALMADDLNGVPYCLRLSRTANGVIKQNIVASLGVKALLAAGVPFGYVSVIIAVLVGDMGMSLGVTGNAFRLGRIDPEERD</sequence>
<dbReference type="RefSeq" id="WP_148215418.1">
    <property type="nucleotide sequence ID" value="NC_007426.1"/>
</dbReference>
<feature type="transmembrane region" description="Helical" evidence="10">
    <location>
        <begin position="88"/>
        <end position="106"/>
    </location>
</feature>
<protein>
    <submittedName>
        <fullName evidence="12">P-type transport ATPase (Probable substrate zinc/cadmium)</fullName>
        <ecNumber evidence="12">3.6.3.-</ecNumber>
    </submittedName>
</protein>
<dbReference type="InterPro" id="IPR008250">
    <property type="entry name" value="ATPase_P-typ_transduc_dom_A_sf"/>
</dbReference>
<dbReference type="Pfam" id="PF00122">
    <property type="entry name" value="E1-E2_ATPase"/>
    <property type="match status" value="1"/>
</dbReference>
<dbReference type="PRINTS" id="PR00941">
    <property type="entry name" value="CDATPASE"/>
</dbReference>
<proteinExistence type="inferred from homology"/>
<keyword evidence="4" id="KW-0479">Metal-binding</keyword>
<dbReference type="NCBIfam" id="TIGR01525">
    <property type="entry name" value="ATPase-IB_hvy"/>
    <property type="match status" value="1"/>
</dbReference>
<dbReference type="InterPro" id="IPR023299">
    <property type="entry name" value="ATPase_P-typ_cyto_dom_N"/>
</dbReference>
<dbReference type="FunFam" id="2.70.150.10:FF:000002">
    <property type="entry name" value="Copper-transporting ATPase 1, putative"/>
    <property type="match status" value="1"/>
</dbReference>
<dbReference type="InterPro" id="IPR006121">
    <property type="entry name" value="HMA_dom"/>
</dbReference>
<dbReference type="EMBL" id="CR936257">
    <property type="protein sequence ID" value="CAI48220.2"/>
    <property type="molecule type" value="Genomic_DNA"/>
</dbReference>
<dbReference type="InterPro" id="IPR044492">
    <property type="entry name" value="P_typ_ATPase_HD_dom"/>
</dbReference>
<dbReference type="PANTHER" id="PTHR48085">
    <property type="entry name" value="CADMIUM/ZINC-TRANSPORTING ATPASE HMA2-RELATED"/>
    <property type="match status" value="1"/>
</dbReference>
<name>A0A1U7ETI6_NATPD</name>
<evidence type="ECO:0000313" key="13">
    <source>
        <dbReference type="Proteomes" id="UP000002698"/>
    </source>
</evidence>
<dbReference type="PRINTS" id="PR00119">
    <property type="entry name" value="CATATPASE"/>
</dbReference>
<dbReference type="eggNOG" id="arCOG01576">
    <property type="taxonomic scope" value="Archaea"/>
</dbReference>
<dbReference type="Gene3D" id="3.40.50.1000">
    <property type="entry name" value="HAD superfamily/HAD-like"/>
    <property type="match status" value="1"/>
</dbReference>
<dbReference type="EnsemblBacteria" id="CAI48220">
    <property type="protein sequence ID" value="CAI48220"/>
    <property type="gene ID" value="NP_0258A"/>
</dbReference>
<keyword evidence="8 10" id="KW-1133">Transmembrane helix</keyword>
<organism evidence="12 13">
    <name type="scientific">Natronomonas pharaonis (strain ATCC 35678 / DSM 2160 / CIP 103997 / JCM 8858 / NBRC 14720 / NCIMB 2260 / Gabara)</name>
    <name type="common">Halobacterium pharaonis</name>
    <dbReference type="NCBI Taxonomy" id="348780"/>
    <lineage>
        <taxon>Archaea</taxon>
        <taxon>Methanobacteriati</taxon>
        <taxon>Methanobacteriota</taxon>
        <taxon>Stenosarchaea group</taxon>
        <taxon>Halobacteria</taxon>
        <taxon>Halobacteriales</taxon>
        <taxon>Natronomonadaceae</taxon>
        <taxon>Natronomonas</taxon>
    </lineage>
</organism>
<dbReference type="InterPro" id="IPR023214">
    <property type="entry name" value="HAD_sf"/>
</dbReference>